<proteinExistence type="predicted"/>
<reference evidence="2" key="1">
    <citation type="journal article" date="2014" name="Int. J. Syst. Evol. Microbiol.">
        <title>Complete genome sequence of Corynebacterium casei LMG S-19264T (=DSM 44701T), isolated from a smear-ripened cheese.</title>
        <authorList>
            <consortium name="US DOE Joint Genome Institute (JGI-PGF)"/>
            <person name="Walter F."/>
            <person name="Albersmeier A."/>
            <person name="Kalinowski J."/>
            <person name="Ruckert C."/>
        </authorList>
    </citation>
    <scope>NUCLEOTIDE SEQUENCE</scope>
    <source>
        <strain evidence="2">JCM 4790</strain>
    </source>
</reference>
<feature type="region of interest" description="Disordered" evidence="1">
    <location>
        <begin position="1"/>
        <end position="38"/>
    </location>
</feature>
<protein>
    <submittedName>
        <fullName evidence="2">Uncharacterized protein</fullName>
    </submittedName>
</protein>
<feature type="compositionally biased region" description="Low complexity" evidence="1">
    <location>
        <begin position="60"/>
        <end position="71"/>
    </location>
</feature>
<comment type="caution">
    <text evidence="2">The sequence shown here is derived from an EMBL/GenBank/DDBJ whole genome shotgun (WGS) entry which is preliminary data.</text>
</comment>
<sequence length="71" mass="7365">MTGGRQVPRGRERLPASRRAGGRPGRPADSLIAPGGRVPAAGYGEHVYDRWPVDEPPRPAAAAGEPAAAAR</sequence>
<gene>
    <name evidence="2" type="ORF">GCM10010358_46660</name>
</gene>
<evidence type="ECO:0000313" key="2">
    <source>
        <dbReference type="EMBL" id="GGX87273.1"/>
    </source>
</evidence>
<keyword evidence="3" id="KW-1185">Reference proteome</keyword>
<dbReference type="Proteomes" id="UP000619244">
    <property type="component" value="Unassembled WGS sequence"/>
</dbReference>
<evidence type="ECO:0000313" key="3">
    <source>
        <dbReference type="Proteomes" id="UP000619244"/>
    </source>
</evidence>
<accession>A0A918NQ30</accession>
<dbReference type="AlphaFoldDB" id="A0A918NQ30"/>
<evidence type="ECO:0000256" key="1">
    <source>
        <dbReference type="SAM" id="MobiDB-lite"/>
    </source>
</evidence>
<reference evidence="2" key="2">
    <citation type="submission" date="2020-09" db="EMBL/GenBank/DDBJ databases">
        <authorList>
            <person name="Sun Q."/>
            <person name="Ohkuma M."/>
        </authorList>
    </citation>
    <scope>NUCLEOTIDE SEQUENCE</scope>
    <source>
        <strain evidence="2">JCM 4790</strain>
    </source>
</reference>
<dbReference type="EMBL" id="BMVU01000024">
    <property type="protein sequence ID" value="GGX87273.1"/>
    <property type="molecule type" value="Genomic_DNA"/>
</dbReference>
<organism evidence="2 3">
    <name type="scientific">Streptomyces minutiscleroticus</name>
    <dbReference type="NCBI Taxonomy" id="68238"/>
    <lineage>
        <taxon>Bacteria</taxon>
        <taxon>Bacillati</taxon>
        <taxon>Actinomycetota</taxon>
        <taxon>Actinomycetes</taxon>
        <taxon>Kitasatosporales</taxon>
        <taxon>Streptomycetaceae</taxon>
        <taxon>Streptomyces</taxon>
    </lineage>
</organism>
<feature type="region of interest" description="Disordered" evidence="1">
    <location>
        <begin position="50"/>
        <end position="71"/>
    </location>
</feature>
<name>A0A918NQ30_9ACTN</name>